<feature type="transmembrane region" description="Helical" evidence="9">
    <location>
        <begin position="365"/>
        <end position="386"/>
    </location>
</feature>
<evidence type="ECO:0000256" key="2">
    <source>
        <dbReference type="ARBA" id="ARBA00006595"/>
    </source>
</evidence>
<evidence type="ECO:0000256" key="4">
    <source>
        <dbReference type="ARBA" id="ARBA00022692"/>
    </source>
</evidence>
<dbReference type="GO" id="GO:0006865">
    <property type="term" value="P:amino acid transport"/>
    <property type="evidence" value="ECO:0007669"/>
    <property type="project" value="UniProtKB-KW"/>
</dbReference>
<dbReference type="SUPFAM" id="SSF103473">
    <property type="entry name" value="MFS general substrate transporter"/>
    <property type="match status" value="1"/>
</dbReference>
<comment type="similarity">
    <text evidence="2">Belongs to the SLC43A transporter (TC 2.A.1.44) family.</text>
</comment>
<evidence type="ECO:0000256" key="5">
    <source>
        <dbReference type="ARBA" id="ARBA00022970"/>
    </source>
</evidence>
<evidence type="ECO:0000256" key="3">
    <source>
        <dbReference type="ARBA" id="ARBA00022448"/>
    </source>
</evidence>
<gene>
    <name evidence="10" type="ORF">SNAT2548_LOCUS8242</name>
</gene>
<reference evidence="10" key="1">
    <citation type="submission" date="2021-02" db="EMBL/GenBank/DDBJ databases">
        <authorList>
            <person name="Dougan E. K."/>
            <person name="Rhodes N."/>
            <person name="Thang M."/>
            <person name="Chan C."/>
        </authorList>
    </citation>
    <scope>NUCLEOTIDE SEQUENCE</scope>
</reference>
<dbReference type="InterPro" id="IPR036259">
    <property type="entry name" value="MFS_trans_sf"/>
</dbReference>
<evidence type="ECO:0000256" key="7">
    <source>
        <dbReference type="ARBA" id="ARBA00023136"/>
    </source>
</evidence>
<evidence type="ECO:0000256" key="9">
    <source>
        <dbReference type="SAM" id="Phobius"/>
    </source>
</evidence>
<evidence type="ECO:0000313" key="10">
    <source>
        <dbReference type="EMBL" id="CAE7222101.1"/>
    </source>
</evidence>
<evidence type="ECO:0000256" key="6">
    <source>
        <dbReference type="ARBA" id="ARBA00022989"/>
    </source>
</evidence>
<keyword evidence="4 9" id="KW-0812">Transmembrane</keyword>
<accession>A0A812K751</accession>
<keyword evidence="6 9" id="KW-1133">Transmembrane helix</keyword>
<keyword evidence="5" id="KW-0029">Amino-acid transport</keyword>
<feature type="compositionally biased region" description="Acidic residues" evidence="8">
    <location>
        <begin position="12"/>
        <end position="26"/>
    </location>
</feature>
<dbReference type="EMBL" id="CAJNDS010000603">
    <property type="protein sequence ID" value="CAE7222101.1"/>
    <property type="molecule type" value="Genomic_DNA"/>
</dbReference>
<feature type="transmembrane region" description="Helical" evidence="9">
    <location>
        <begin position="114"/>
        <end position="134"/>
    </location>
</feature>
<keyword evidence="3" id="KW-0813">Transport</keyword>
<protein>
    <submittedName>
        <fullName evidence="10">Uncharacterized protein</fullName>
    </submittedName>
</protein>
<dbReference type="PANTHER" id="PTHR20772">
    <property type="entry name" value="PROTEIN FMP42"/>
    <property type="match status" value="1"/>
</dbReference>
<keyword evidence="7 9" id="KW-0472">Membrane</keyword>
<evidence type="ECO:0000256" key="8">
    <source>
        <dbReference type="SAM" id="MobiDB-lite"/>
    </source>
</evidence>
<feature type="transmembrane region" description="Helical" evidence="9">
    <location>
        <begin position="296"/>
        <end position="316"/>
    </location>
</feature>
<keyword evidence="11" id="KW-1185">Reference proteome</keyword>
<feature type="transmembrane region" description="Helical" evidence="9">
    <location>
        <begin position="235"/>
        <end position="255"/>
    </location>
</feature>
<dbReference type="OrthoDB" id="430474at2759"/>
<comment type="subcellular location">
    <subcellularLocation>
        <location evidence="1">Membrane</location>
        <topology evidence="1">Multi-pass membrane protein</topology>
    </subcellularLocation>
</comment>
<evidence type="ECO:0000313" key="11">
    <source>
        <dbReference type="Proteomes" id="UP000604046"/>
    </source>
</evidence>
<dbReference type="InterPro" id="IPR052599">
    <property type="entry name" value="SLC43A_AATransporter"/>
</dbReference>
<dbReference type="GO" id="GO:0016020">
    <property type="term" value="C:membrane"/>
    <property type="evidence" value="ECO:0007669"/>
    <property type="project" value="UniProtKB-SubCell"/>
</dbReference>
<feature type="transmembrane region" description="Helical" evidence="9">
    <location>
        <begin position="336"/>
        <end position="358"/>
    </location>
</feature>
<feature type="transmembrane region" description="Helical" evidence="9">
    <location>
        <begin position="200"/>
        <end position="223"/>
    </location>
</feature>
<organism evidence="10 11">
    <name type="scientific">Symbiodinium natans</name>
    <dbReference type="NCBI Taxonomy" id="878477"/>
    <lineage>
        <taxon>Eukaryota</taxon>
        <taxon>Sar</taxon>
        <taxon>Alveolata</taxon>
        <taxon>Dinophyceae</taxon>
        <taxon>Suessiales</taxon>
        <taxon>Symbiodiniaceae</taxon>
        <taxon>Symbiodinium</taxon>
    </lineage>
</organism>
<name>A0A812K751_9DINO</name>
<feature type="transmembrane region" description="Helical" evidence="9">
    <location>
        <begin position="141"/>
        <end position="158"/>
    </location>
</feature>
<feature type="transmembrane region" description="Helical" evidence="9">
    <location>
        <begin position="63"/>
        <end position="86"/>
    </location>
</feature>
<evidence type="ECO:0000256" key="1">
    <source>
        <dbReference type="ARBA" id="ARBA00004141"/>
    </source>
</evidence>
<dbReference type="PANTHER" id="PTHR20772:SF2">
    <property type="entry name" value="PROTEIN FMP42"/>
    <property type="match status" value="1"/>
</dbReference>
<feature type="transmembrane region" description="Helical" evidence="9">
    <location>
        <begin position="425"/>
        <end position="444"/>
    </location>
</feature>
<proteinExistence type="inferred from homology"/>
<dbReference type="AlphaFoldDB" id="A0A812K751"/>
<feature type="transmembrane region" description="Helical" evidence="9">
    <location>
        <begin position="450"/>
        <end position="470"/>
    </location>
</feature>
<dbReference type="Proteomes" id="UP000604046">
    <property type="component" value="Unassembled WGS sequence"/>
</dbReference>
<feature type="region of interest" description="Disordered" evidence="8">
    <location>
        <begin position="1"/>
        <end position="38"/>
    </location>
</feature>
<feature type="transmembrane region" description="Helical" evidence="9">
    <location>
        <begin position="170"/>
        <end position="188"/>
    </location>
</feature>
<sequence length="866" mass="94814">MQRTKQPHSDQPEPDAETACKDEEDEGPKGDIVAESDVAVDPVDPSQGALAERNDAQPGLRQWATVLLGLLVTVLFSGPIFGWASWQPLLEEDGVYRDLCGEDPVCKARSSRMVLLYTVGQMAAIWGLSLVSFVTDQAGPLFLVAVGGLMTSVGLLVMGQAEGSGMGVDVLGISTVLIGAGGSALIMHAMKLAFIVQPRYFPIVMTFANCLVDASAVIPVGFYQSYRLGLTRSTIFGFYAALCLALSALLALSWCGPPLRTLEARNAAELRASEELVAGTSSKNPRLHGQSVRRQCASLEFAFIMVVFTTQVFTSNSYLGYNKLLLESLGDAETDYAYVQIFTALLPASSLFAPLYSLLLSKKGFAVTFFVVIFLNIVWNSVALVPSLQLQLVGFIAFTNYRALLYCAAFSFLGHTFGNRTFGTINGLISLVTGSISFLIWPCSDLSQRLFGSVSAMSALLLLLCLPLILMTFRLAQFLRTAPAGDAAALMGLARARLFRLSKKLGTCAVADRDDSVEALRAAKDAHVLFAASGNDAEQTNALQLVARVLLFNGVHPDVVEVRFSGYERTPQSMMCDYEYVHHLIFTISWPRLDRGKFAWRNPIAGYCYTVVWQPTKVLGARSDMCLACPRARGQYDILTLSYKHNAVPTAVGLRSNDASERNEHMMVFMTTQDHAMNYSATVMNVQHTIGGVVAANLRKLVFVQFGESFFDWTDTSARTVEMHSLTLGLLRSARIEAPFLTIGFVGGDLASWAQDPAPLIESIFDTIESDECEIIYRNGEGFAPSMVHKPLEETVSAVKPGKVAHYKRPWAFHGPYVPFTVLSPESVSPIRRRLQVIKRSLCSEHDFRRQTLQQLACIALVGMMQ</sequence>
<comment type="caution">
    <text evidence="10">The sequence shown here is derived from an EMBL/GenBank/DDBJ whole genome shotgun (WGS) entry which is preliminary data.</text>
</comment>